<evidence type="ECO:0000313" key="10">
    <source>
        <dbReference type="EMBL" id="UYQ91425.1"/>
    </source>
</evidence>
<evidence type="ECO:0000256" key="7">
    <source>
        <dbReference type="PROSITE-ProRule" id="PRU01360"/>
    </source>
</evidence>
<dbReference type="InterPro" id="IPR012910">
    <property type="entry name" value="Plug_dom"/>
</dbReference>
<dbReference type="Pfam" id="PF13715">
    <property type="entry name" value="CarbopepD_reg_2"/>
    <property type="match status" value="1"/>
</dbReference>
<protein>
    <submittedName>
        <fullName evidence="10">SusC/RagA family TonB-linked outer membrane protein</fullName>
    </submittedName>
</protein>
<dbReference type="NCBIfam" id="TIGR04056">
    <property type="entry name" value="OMP_RagA_SusC"/>
    <property type="match status" value="1"/>
</dbReference>
<keyword evidence="2 7" id="KW-0813">Transport</keyword>
<dbReference type="InterPro" id="IPR023996">
    <property type="entry name" value="TonB-dep_OMP_SusC/RagA"/>
</dbReference>
<dbReference type="Pfam" id="PF07715">
    <property type="entry name" value="Plug"/>
    <property type="match status" value="1"/>
</dbReference>
<feature type="signal peptide" evidence="8">
    <location>
        <begin position="1"/>
        <end position="17"/>
    </location>
</feature>
<dbReference type="SUPFAM" id="SSF49464">
    <property type="entry name" value="Carboxypeptidase regulatory domain-like"/>
    <property type="match status" value="1"/>
</dbReference>
<feature type="domain" description="Secretin/TonB short N-terminal" evidence="9">
    <location>
        <begin position="46"/>
        <end position="97"/>
    </location>
</feature>
<evidence type="ECO:0000256" key="3">
    <source>
        <dbReference type="ARBA" id="ARBA00022452"/>
    </source>
</evidence>
<evidence type="ECO:0000256" key="2">
    <source>
        <dbReference type="ARBA" id="ARBA00022448"/>
    </source>
</evidence>
<dbReference type="InterPro" id="IPR011662">
    <property type="entry name" value="Secretin/TonB_short_N"/>
</dbReference>
<dbReference type="RefSeq" id="WP_264279851.1">
    <property type="nucleotide sequence ID" value="NZ_CP107006.1"/>
</dbReference>
<evidence type="ECO:0000313" key="11">
    <source>
        <dbReference type="Proteomes" id="UP001162741"/>
    </source>
</evidence>
<comment type="similarity">
    <text evidence="7">Belongs to the TonB-dependent receptor family.</text>
</comment>
<sequence length="1183" mass="129113">MRLTTIVLIASLLQVSAATFGQRINLNQANIKLQTALTEIRKQSGFSMVFDGKILSDKQRVNITLKDASLDEALSSVLRGSDLTYKIEGRIILIEPKAKPSLLDNIVNRLNAIDVKGTVVDESGQPLVGASVRVKGTGKAVITGESGTFTLTNVEENAVIVISYLGYQTKEVNASANMGAVTLSVLEGKLAEVSIVNTGYQRIARERSAGSFGKPDHEIMRNRSTSMNVIQRLDGLIPGLTINNAPGGSGVLIRGLSSINSNRTPLVVVDGIPVADINSINPQDVADVTVLKDATAASIYGARASNGVIVISTKKGKASEKLTINYDGFLSFQGKPDLDYQPSLTSAQYIQAAREVFDPVAYPWNTASAMPRGLNSVAIPPHELILYNQARGLITQAQADKSLDSLAGISNRGQIQDLWYRNASLMNHTLSFNGGGKVHAIYGSLAYTDTRSSQPGAKNQSYKINVRQDFKITPFLSAFLITDLTNTIGSSPREVNVTNRFYPYQLFRDEKGNSLSMPYVGDFSDAARAEASARGRIDLDFKPLDDVGLADNRSNALLNRITGGTTLNLFKGLRYEGVYGYIRGHYKSTRYDDNRSFVQRNELLQFTVAANPSVTPVYYLPVTGGKFFTSNGIQRDWTIRNQFVYDREFQNMRHQVTALLGQEAQEQLLTTNEGTVRGYSRQLRSGMPVDYAALSLGLQNPIFMNNLGRSVLPADFYVESEAQTRFNSYYANAAYSFLSRYSLNASWRIDKSNLFGLEKGAQNRPLWSAGVKWMIHHEPFFKDVNFVDKLALRATYGVTGNAPVPGTASSFDILTSASSASLPGGRTLSIATPGNPKLSWESTATVNFGIDFALLNNRISASVDYYRKKTNDLIGQLGVNALTGFSTIVGNFGSLQNNGIEASITSTNIDLANFQWTSHLAIAYNKNRITELRLPAPVTTGEQLISQVYFPGYSAYALFAYNYAGLDAMGDPMISRADGSVTKARNVSVPADIAYKGTSQPPVSGGLTNTFSYKGFSLGLNAVFNLGHKMRRDVGNFYTGRLIGTNALGLIAGRYTSAINLNQGNIHTIFNERWKQPGDELLTNVPAYVSNTSLSTSRRDIGYFINGDLNVLDASYVKMRDITLSYSLPQRLVNNLKVGSITLRTQVSNVMLWKANKYGIDPEFLGGIRNMQGVITAGANVSF</sequence>
<organism evidence="10 11">
    <name type="scientific">Chitinophaga horti</name>
    <dbReference type="NCBI Taxonomy" id="2920382"/>
    <lineage>
        <taxon>Bacteria</taxon>
        <taxon>Pseudomonadati</taxon>
        <taxon>Bacteroidota</taxon>
        <taxon>Chitinophagia</taxon>
        <taxon>Chitinophagales</taxon>
        <taxon>Chitinophagaceae</taxon>
        <taxon>Chitinophaga</taxon>
    </lineage>
</organism>
<dbReference type="Gene3D" id="2.170.130.10">
    <property type="entry name" value="TonB-dependent receptor, plug domain"/>
    <property type="match status" value="1"/>
</dbReference>
<dbReference type="EMBL" id="CP107006">
    <property type="protein sequence ID" value="UYQ91425.1"/>
    <property type="molecule type" value="Genomic_DNA"/>
</dbReference>
<comment type="subcellular location">
    <subcellularLocation>
        <location evidence="1 7">Cell outer membrane</location>
        <topology evidence="1 7">Multi-pass membrane protein</topology>
    </subcellularLocation>
</comment>
<keyword evidence="11" id="KW-1185">Reference proteome</keyword>
<dbReference type="Gene3D" id="3.55.50.30">
    <property type="match status" value="1"/>
</dbReference>
<evidence type="ECO:0000256" key="4">
    <source>
        <dbReference type="ARBA" id="ARBA00022692"/>
    </source>
</evidence>
<accession>A0ABY6IVN0</accession>
<dbReference type="Gene3D" id="2.60.40.1120">
    <property type="entry name" value="Carboxypeptidase-like, regulatory domain"/>
    <property type="match status" value="1"/>
</dbReference>
<keyword evidence="3 7" id="KW-1134">Transmembrane beta strand</keyword>
<keyword evidence="4 7" id="KW-0812">Transmembrane</keyword>
<evidence type="ECO:0000259" key="9">
    <source>
        <dbReference type="SMART" id="SM00965"/>
    </source>
</evidence>
<dbReference type="NCBIfam" id="TIGR04057">
    <property type="entry name" value="SusC_RagA_signa"/>
    <property type="match status" value="1"/>
</dbReference>
<evidence type="ECO:0000256" key="1">
    <source>
        <dbReference type="ARBA" id="ARBA00004571"/>
    </source>
</evidence>
<dbReference type="Proteomes" id="UP001162741">
    <property type="component" value="Chromosome"/>
</dbReference>
<gene>
    <name evidence="10" type="ORF">MKQ68_15130</name>
</gene>
<dbReference type="InterPro" id="IPR036942">
    <property type="entry name" value="Beta-barrel_TonB_sf"/>
</dbReference>
<name>A0ABY6IVN0_9BACT</name>
<dbReference type="SMART" id="SM00965">
    <property type="entry name" value="STN"/>
    <property type="match status" value="1"/>
</dbReference>
<keyword evidence="5 7" id="KW-0472">Membrane</keyword>
<keyword evidence="8" id="KW-0732">Signal</keyword>
<dbReference type="Gene3D" id="2.40.170.20">
    <property type="entry name" value="TonB-dependent receptor, beta-barrel domain"/>
    <property type="match status" value="1"/>
</dbReference>
<dbReference type="PROSITE" id="PS52016">
    <property type="entry name" value="TONB_DEPENDENT_REC_3"/>
    <property type="match status" value="1"/>
</dbReference>
<dbReference type="Pfam" id="PF07660">
    <property type="entry name" value="STN"/>
    <property type="match status" value="1"/>
</dbReference>
<dbReference type="InterPro" id="IPR039426">
    <property type="entry name" value="TonB-dep_rcpt-like"/>
</dbReference>
<dbReference type="InterPro" id="IPR008969">
    <property type="entry name" value="CarboxyPept-like_regulatory"/>
</dbReference>
<reference evidence="10" key="1">
    <citation type="submission" date="2022-10" db="EMBL/GenBank/DDBJ databases">
        <title>Chitinophaga sp. nov., isolated from soil.</title>
        <authorList>
            <person name="Jeon C.O."/>
        </authorList>
    </citation>
    <scope>NUCLEOTIDE SEQUENCE</scope>
    <source>
        <strain evidence="10">R8</strain>
    </source>
</reference>
<evidence type="ECO:0000256" key="5">
    <source>
        <dbReference type="ARBA" id="ARBA00023136"/>
    </source>
</evidence>
<dbReference type="InterPro" id="IPR023997">
    <property type="entry name" value="TonB-dep_OMP_SusC/RagA_CS"/>
</dbReference>
<feature type="chain" id="PRO_5045661719" evidence="8">
    <location>
        <begin position="18"/>
        <end position="1183"/>
    </location>
</feature>
<dbReference type="InterPro" id="IPR037066">
    <property type="entry name" value="Plug_dom_sf"/>
</dbReference>
<evidence type="ECO:0000256" key="6">
    <source>
        <dbReference type="ARBA" id="ARBA00023237"/>
    </source>
</evidence>
<evidence type="ECO:0000256" key="8">
    <source>
        <dbReference type="SAM" id="SignalP"/>
    </source>
</evidence>
<proteinExistence type="inferred from homology"/>
<dbReference type="SUPFAM" id="SSF56935">
    <property type="entry name" value="Porins"/>
    <property type="match status" value="1"/>
</dbReference>
<keyword evidence="6 7" id="KW-0998">Cell outer membrane</keyword>